<evidence type="ECO:0000256" key="2">
    <source>
        <dbReference type="ARBA" id="ARBA00022989"/>
    </source>
</evidence>
<feature type="transmembrane region" description="Helical" evidence="4">
    <location>
        <begin position="131"/>
        <end position="150"/>
    </location>
</feature>
<protein>
    <submittedName>
        <fullName evidence="6">Transmembrane protein</fullName>
    </submittedName>
</protein>
<evidence type="ECO:0000256" key="4">
    <source>
        <dbReference type="SAM" id="Phobius"/>
    </source>
</evidence>
<evidence type="ECO:0000313" key="7">
    <source>
        <dbReference type="Proteomes" id="UP000031656"/>
    </source>
</evidence>
<sequence length="459" mass="48234">MRADNKHPADTGLTAQDQSFQNRKTLTVFCNGPVTRPFSTRDDCEKTLTGIMVTKNRAQIGPRRDDVSLDGLSFLLADVQDNLGNFLTAFLTIQGWPSSRIGAAIAAGGLGAVLARFIGGWALDIFPRRRLMLAVCCAVTFLSVAVMAWAPLFYPIVLAHFIAGGAGALFTPILAAISHHTAGARGYIARMGRNESFNHLGNASSGFVMSLLGRMMGPVAPLWGVGGLAAVSLLLIGGFSKRADVPSEQSRDAASLRQTLRAICTLLSEARLAVFLATYLLFNVANGAVVPLMIERYAFFHLGDPASVTAICIVVAQITMAPVALLVGKNAPQWPRKPLFVFALGLQPVRDGLVILSADWPTLVLVQILDGLSSGIILVLFYAILSDIASGSGRRNLLIGLGLALGTIGALLSNLAGGALASGYGFNTTFVVLGLTGAAVACLFAWGMPETHSPASEGA</sequence>
<evidence type="ECO:0000313" key="6">
    <source>
        <dbReference type="EMBL" id="AHK71518.1"/>
    </source>
</evidence>
<feature type="transmembrane region" description="Helical" evidence="4">
    <location>
        <begin position="222"/>
        <end position="239"/>
    </location>
</feature>
<dbReference type="PANTHER" id="PTHR23539">
    <property type="entry name" value="MFS TRANSPORTER"/>
    <property type="match status" value="1"/>
</dbReference>
<evidence type="ECO:0000256" key="3">
    <source>
        <dbReference type="ARBA" id="ARBA00023136"/>
    </source>
</evidence>
<dbReference type="KEGG" id="goy:GLS_c16390"/>
<feature type="transmembrane region" description="Helical" evidence="4">
    <location>
        <begin position="156"/>
        <end position="177"/>
    </location>
</feature>
<dbReference type="PROSITE" id="PS50850">
    <property type="entry name" value="MFS"/>
    <property type="match status" value="1"/>
</dbReference>
<organism evidence="6 7">
    <name type="scientific">Gluconobacter oxydans DSM 3504</name>
    <dbReference type="NCBI Taxonomy" id="1288313"/>
    <lineage>
        <taxon>Bacteria</taxon>
        <taxon>Pseudomonadati</taxon>
        <taxon>Pseudomonadota</taxon>
        <taxon>Alphaproteobacteria</taxon>
        <taxon>Acetobacterales</taxon>
        <taxon>Acetobacteraceae</taxon>
        <taxon>Gluconobacter</taxon>
    </lineage>
</organism>
<feature type="transmembrane region" description="Helical" evidence="4">
    <location>
        <begin position="260"/>
        <end position="285"/>
    </location>
</feature>
<feature type="transmembrane region" description="Helical" evidence="4">
    <location>
        <begin position="305"/>
        <end position="327"/>
    </location>
</feature>
<feature type="transmembrane region" description="Helical" evidence="4">
    <location>
        <begin position="397"/>
        <end position="420"/>
    </location>
</feature>
<proteinExistence type="predicted"/>
<dbReference type="Proteomes" id="UP000031656">
    <property type="component" value="Chromosome"/>
</dbReference>
<accession>A0A067Z4W9</accession>
<keyword evidence="2 4" id="KW-1133">Transmembrane helix</keyword>
<dbReference type="GO" id="GO:0022857">
    <property type="term" value="F:transmembrane transporter activity"/>
    <property type="evidence" value="ECO:0007669"/>
    <property type="project" value="InterPro"/>
</dbReference>
<dbReference type="PANTHER" id="PTHR23539:SF1">
    <property type="entry name" value="MAJOR FACILITATOR SUPERFAMILY (MFS) PROFILE DOMAIN-CONTAINING PROTEIN"/>
    <property type="match status" value="1"/>
</dbReference>
<dbReference type="InterPro" id="IPR020846">
    <property type="entry name" value="MFS_dom"/>
</dbReference>
<reference evidence="6 7" key="1">
    <citation type="journal article" date="2015" name="Appl. Microbiol. Biotechnol.">
        <title>The consequence of an additional NADH dehydrogenase paralog on the growth of Gluconobacter oxydans DSM3504.</title>
        <authorList>
            <person name="Kostner D."/>
            <person name="Luchterhand B."/>
            <person name="Junker A."/>
            <person name="Volland S."/>
            <person name="Daniel R."/>
            <person name="Buchs J."/>
            <person name="Liebl W."/>
            <person name="Ehrenreich A."/>
        </authorList>
    </citation>
    <scope>NUCLEOTIDE SEQUENCE [LARGE SCALE GENOMIC DNA]</scope>
    <source>
        <strain evidence="6">DSM 3504</strain>
    </source>
</reference>
<gene>
    <name evidence="6" type="ORF">GLS_c16390</name>
</gene>
<feature type="transmembrane region" description="Helical" evidence="4">
    <location>
        <begin position="101"/>
        <end position="119"/>
    </location>
</feature>
<dbReference type="EMBL" id="CP004373">
    <property type="protein sequence ID" value="AHK71518.1"/>
    <property type="molecule type" value="Genomic_DNA"/>
</dbReference>
<dbReference type="HOGENOM" id="CLU_038484_0_0_5"/>
<evidence type="ECO:0000259" key="5">
    <source>
        <dbReference type="PROSITE" id="PS50850"/>
    </source>
</evidence>
<dbReference type="Pfam" id="PF07690">
    <property type="entry name" value="MFS_1"/>
    <property type="match status" value="1"/>
</dbReference>
<keyword evidence="3 4" id="KW-0472">Membrane</keyword>
<name>A0A067Z4W9_GLUOY</name>
<dbReference type="InterPro" id="IPR011701">
    <property type="entry name" value="MFS"/>
</dbReference>
<dbReference type="AlphaFoldDB" id="A0A067Z4W9"/>
<feature type="transmembrane region" description="Helical" evidence="4">
    <location>
        <begin position="364"/>
        <end position="385"/>
    </location>
</feature>
<feature type="transmembrane region" description="Helical" evidence="4">
    <location>
        <begin position="426"/>
        <end position="446"/>
    </location>
</feature>
<evidence type="ECO:0000256" key="1">
    <source>
        <dbReference type="ARBA" id="ARBA00022692"/>
    </source>
</evidence>
<dbReference type="InterPro" id="IPR036259">
    <property type="entry name" value="MFS_trans_sf"/>
</dbReference>
<dbReference type="SUPFAM" id="SSF103473">
    <property type="entry name" value="MFS general substrate transporter"/>
    <property type="match status" value="1"/>
</dbReference>
<keyword evidence="1 4" id="KW-0812">Transmembrane</keyword>
<dbReference type="Gene3D" id="1.20.1250.20">
    <property type="entry name" value="MFS general substrate transporter like domains"/>
    <property type="match status" value="2"/>
</dbReference>
<feature type="domain" description="Major facilitator superfamily (MFS) profile" evidence="5">
    <location>
        <begin position="266"/>
        <end position="459"/>
    </location>
</feature>